<dbReference type="RefSeq" id="WP_054534105.1">
    <property type="nucleotide sequence ID" value="NZ_LGKP01000015.1"/>
</dbReference>
<evidence type="ECO:0000313" key="2">
    <source>
        <dbReference type="EMBL" id="KPL88806.1"/>
    </source>
</evidence>
<dbReference type="InterPro" id="IPR036291">
    <property type="entry name" value="NAD(P)-bd_dom_sf"/>
</dbReference>
<gene>
    <name evidence="2" type="ORF">SE18_08980</name>
</gene>
<reference evidence="2 3" key="1">
    <citation type="submission" date="2015-07" db="EMBL/GenBank/DDBJ databases">
        <title>Whole genome sequence of Herpetosiphon geysericola DSM 7119.</title>
        <authorList>
            <person name="Hemp J."/>
            <person name="Ward L.M."/>
            <person name="Pace L.A."/>
            <person name="Fischer W.W."/>
        </authorList>
    </citation>
    <scope>NUCLEOTIDE SEQUENCE [LARGE SCALE GENOMIC DNA]</scope>
    <source>
        <strain evidence="2 3">DSM 7119</strain>
    </source>
</reference>
<feature type="domain" description="Saccharopine dehydrogenase NADP binding" evidence="1">
    <location>
        <begin position="4"/>
        <end position="101"/>
    </location>
</feature>
<keyword evidence="3" id="KW-1185">Reference proteome</keyword>
<dbReference type="PATRIC" id="fig|70996.4.peg.4350"/>
<dbReference type="AlphaFoldDB" id="A0A0P6YUM8"/>
<name>A0A0P6YUM8_9CHLR</name>
<evidence type="ECO:0000313" key="3">
    <source>
        <dbReference type="Proteomes" id="UP000050277"/>
    </source>
</evidence>
<dbReference type="Pfam" id="PF03435">
    <property type="entry name" value="Sacchrp_dh_NADP"/>
    <property type="match status" value="1"/>
</dbReference>
<dbReference type="STRING" id="70996.SE18_08980"/>
<dbReference type="Proteomes" id="UP000050277">
    <property type="component" value="Unassembled WGS sequence"/>
</dbReference>
<dbReference type="SUPFAM" id="SSF51735">
    <property type="entry name" value="NAD(P)-binding Rossmann-fold domains"/>
    <property type="match status" value="1"/>
</dbReference>
<proteinExistence type="predicted"/>
<protein>
    <submittedName>
        <fullName evidence="2">Saccharopine dehydrogenase</fullName>
    </submittedName>
</protein>
<comment type="caution">
    <text evidence="2">The sequence shown here is derived from an EMBL/GenBank/DDBJ whole genome shotgun (WGS) entry which is preliminary data.</text>
</comment>
<dbReference type="PANTHER" id="PTHR43796">
    <property type="entry name" value="CARBOXYNORSPERMIDINE SYNTHASE"/>
    <property type="match status" value="1"/>
</dbReference>
<dbReference type="OrthoDB" id="570062at2"/>
<dbReference type="Gene3D" id="3.40.50.720">
    <property type="entry name" value="NAD(P)-binding Rossmann-like Domain"/>
    <property type="match status" value="1"/>
</dbReference>
<dbReference type="InterPro" id="IPR005097">
    <property type="entry name" value="Sacchrp_dh_NADP-bd"/>
</dbReference>
<organism evidence="2 3">
    <name type="scientific">Herpetosiphon geysericola</name>
    <dbReference type="NCBI Taxonomy" id="70996"/>
    <lineage>
        <taxon>Bacteria</taxon>
        <taxon>Bacillati</taxon>
        <taxon>Chloroflexota</taxon>
        <taxon>Chloroflexia</taxon>
        <taxon>Herpetosiphonales</taxon>
        <taxon>Herpetosiphonaceae</taxon>
        <taxon>Herpetosiphon</taxon>
    </lineage>
</organism>
<accession>A0A0P6YUM8</accession>
<dbReference type="EMBL" id="LGKP01000015">
    <property type="protein sequence ID" value="KPL88806.1"/>
    <property type="molecule type" value="Genomic_DNA"/>
</dbReference>
<dbReference type="PANTHER" id="PTHR43796:SF2">
    <property type="entry name" value="CARBOXYNORSPERMIDINE SYNTHASE"/>
    <property type="match status" value="1"/>
</dbReference>
<evidence type="ECO:0000259" key="1">
    <source>
        <dbReference type="Pfam" id="PF03435"/>
    </source>
</evidence>
<sequence>MQAIVILGGYGVVGSQIAQILRQSHSDLPLILAGRNPDQAQALLAELGAHTSVAAVDVLKPKPLAGLQPRAIINAVNDPHDYVLQEAVARGIPLVDITRWTSRLQHTLNGLDRAALKAPLVFASHWMAGLASVVAVAATQQLAHTEQLDLHVLFSLKDKAGPNSIEYMQHLTTPFTITEKYQQREVYPYTEPQTVTFPNGYRAKTYRFDTPDQWTLPQSTSAASVSARITFDDRLTMGLLLSLARSGVWKLLMHRRFDRLRHALLYNPGKGAAHELVWQISGRDAAGNPQQLTKTIVDPQGQTHLTAVGAVIQLETMLGLDGSPALDAGIYFPETAPKLAYALQRMQQLGVELN</sequence>